<reference evidence="3" key="1">
    <citation type="submission" date="2020-10" db="EMBL/GenBank/DDBJ databases">
        <authorList>
            <person name="Gilroy R."/>
        </authorList>
    </citation>
    <scope>NUCLEOTIDE SEQUENCE</scope>
    <source>
        <strain evidence="3">ChiSjej1B19-3389</strain>
    </source>
</reference>
<dbReference type="InterPro" id="IPR003409">
    <property type="entry name" value="MORN"/>
</dbReference>
<evidence type="ECO:0000313" key="4">
    <source>
        <dbReference type="Proteomes" id="UP000886787"/>
    </source>
</evidence>
<dbReference type="PANTHER" id="PTHR43215:SF14">
    <property type="entry name" value="RADIAL SPOKE HEAD 1 HOMOLOG"/>
    <property type="match status" value="1"/>
</dbReference>
<keyword evidence="1" id="KW-0677">Repeat</keyword>
<dbReference type="Pfam" id="PF02493">
    <property type="entry name" value="MORN"/>
    <property type="match status" value="14"/>
</dbReference>
<accession>A0A9D1CTZ7</accession>
<evidence type="ECO:0000313" key="3">
    <source>
        <dbReference type="EMBL" id="HIQ80226.1"/>
    </source>
</evidence>
<evidence type="ECO:0008006" key="5">
    <source>
        <dbReference type="Google" id="ProtNLM"/>
    </source>
</evidence>
<evidence type="ECO:0000256" key="2">
    <source>
        <dbReference type="SAM" id="MobiDB-lite"/>
    </source>
</evidence>
<proteinExistence type="predicted"/>
<sequence>MTVSIRPRISGDIMYYTAYLLSADPIRFGSDILLKVRKAYFTSGKRQKNKIFLNVQGEALQCFYTMENRRPLKWKKVSEGRLCERTAQTGPSGYCVETLDYSGTVIKKMYFNLHHQWLRTEYFDGFHSQPEFTLMPWPNAKQVGLALYTAERETPSVLQSVPLPQEQALLDQLVQEVLPEACAQTAQGLAYFCTEQKYTLWVQMLDKLGEKEEKSAARAQRTRKKAGAFYFDIQALADEQTTFDLTKAPYLSADGPAALQQDAALEKENKKTRAEKEKVLLQKQPAQTEEKRKRKKPQAPAIAGPDKVLPLSGKEKCFYYGALDENGARTGLGRTQTSQGKTLYDGTYKNDMRNGFGVYYFKTGRISYLGNWKDNKRDGFGIAFRPTDGSVHVGVFENDAPRGTAARFDKEGNLVYAGSWKDGVKTGAGITVAPNGALQISAWKDGKQQNTGALLDMYGAVYYSGGLKNGKKEGKGTLFAADGALVYTGMFKNDAFEGQGRLFLEDGGSIAGTFVNGKVNGKACKYTENGTLVYDGMWKDGLPNGDGALYAADGSKMQGSFIQGKAAGCFSCFSKDGRLCYKGTLADGLYDGQGVLYEEDKPVYDGAFACGEKCGMGRLFEDGACVYMGMFAHGLPNGYGQRFENGQRVYYGFFQNGLYHGHGMLFEDDRPKYAGSFSAGKMHGRINRVSDGHIIEECIYQQGKCIYMRSYTLDGALLYEGNIKDGMREGMGCAFTEFGEKSFEGIFKYNEPFKSMKVIVKKLEPLARCEKLKNTEYESCRTAPAFAVEEPVGGGIYSGMLGERGVPHGKGTMLYPDHRYTGFFEDGAPRGMGVIYFGDGRELRARFVKAPATGGARAVFSTVTYDYILEQSGKDGDAYVDRSNPAVY</sequence>
<reference evidence="3" key="2">
    <citation type="journal article" date="2021" name="PeerJ">
        <title>Extensive microbial diversity within the chicken gut microbiome revealed by metagenomics and culture.</title>
        <authorList>
            <person name="Gilroy R."/>
            <person name="Ravi A."/>
            <person name="Getino M."/>
            <person name="Pursley I."/>
            <person name="Horton D.L."/>
            <person name="Alikhan N.F."/>
            <person name="Baker D."/>
            <person name="Gharbi K."/>
            <person name="Hall N."/>
            <person name="Watson M."/>
            <person name="Adriaenssens E.M."/>
            <person name="Foster-Nyarko E."/>
            <person name="Jarju S."/>
            <person name="Secka A."/>
            <person name="Antonio M."/>
            <person name="Oren A."/>
            <person name="Chaudhuri R.R."/>
            <person name="La Ragione R."/>
            <person name="Hildebrand F."/>
            <person name="Pallen M.J."/>
        </authorList>
    </citation>
    <scope>NUCLEOTIDE SEQUENCE</scope>
    <source>
        <strain evidence="3">ChiSjej1B19-3389</strain>
    </source>
</reference>
<feature type="region of interest" description="Disordered" evidence="2">
    <location>
        <begin position="266"/>
        <end position="306"/>
    </location>
</feature>
<evidence type="ECO:0000256" key="1">
    <source>
        <dbReference type="ARBA" id="ARBA00022737"/>
    </source>
</evidence>
<protein>
    <recommendedName>
        <fullName evidence="5">MORN repeat protein</fullName>
    </recommendedName>
</protein>
<feature type="compositionally biased region" description="Basic and acidic residues" evidence="2">
    <location>
        <begin position="266"/>
        <end position="280"/>
    </location>
</feature>
<dbReference type="SUPFAM" id="SSF82185">
    <property type="entry name" value="Histone H3 K4-specific methyltransferase SET7/9 N-terminal domain"/>
    <property type="match status" value="4"/>
</dbReference>
<organism evidence="3 4">
    <name type="scientific">Candidatus Scatavimonas merdigallinarum</name>
    <dbReference type="NCBI Taxonomy" id="2840914"/>
    <lineage>
        <taxon>Bacteria</taxon>
        <taxon>Bacillati</taxon>
        <taxon>Bacillota</taxon>
        <taxon>Clostridia</taxon>
        <taxon>Eubacteriales</taxon>
        <taxon>Oscillospiraceae</taxon>
        <taxon>Oscillospiraceae incertae sedis</taxon>
        <taxon>Candidatus Scatavimonas</taxon>
    </lineage>
</organism>
<dbReference type="EMBL" id="DVFW01000018">
    <property type="protein sequence ID" value="HIQ80226.1"/>
    <property type="molecule type" value="Genomic_DNA"/>
</dbReference>
<dbReference type="Proteomes" id="UP000886787">
    <property type="component" value="Unassembled WGS sequence"/>
</dbReference>
<dbReference type="AlphaFoldDB" id="A0A9D1CTZ7"/>
<dbReference type="PANTHER" id="PTHR43215">
    <property type="entry name" value="RADIAL SPOKE HEAD 1 HOMOLOG"/>
    <property type="match status" value="1"/>
</dbReference>
<comment type="caution">
    <text evidence="3">The sequence shown here is derived from an EMBL/GenBank/DDBJ whole genome shotgun (WGS) entry which is preliminary data.</text>
</comment>
<dbReference type="Gene3D" id="2.20.110.10">
    <property type="entry name" value="Histone H3 K4-specific methyltransferase SET7/9 N-terminal domain"/>
    <property type="match status" value="5"/>
</dbReference>
<gene>
    <name evidence="3" type="ORF">IAD32_02950</name>
</gene>
<name>A0A9D1CTZ7_9FIRM</name>
<dbReference type="SMART" id="SM00698">
    <property type="entry name" value="MORN"/>
    <property type="match status" value="14"/>
</dbReference>